<keyword evidence="4 6" id="KW-0472">Membrane</keyword>
<dbReference type="GO" id="GO:0008168">
    <property type="term" value="F:methyltransferase activity"/>
    <property type="evidence" value="ECO:0007669"/>
    <property type="project" value="UniProtKB-KW"/>
</dbReference>
<keyword evidence="7" id="KW-0489">Methyltransferase</keyword>
<evidence type="ECO:0000313" key="7">
    <source>
        <dbReference type="EMBL" id="MBB5772605.1"/>
    </source>
</evidence>
<dbReference type="InterPro" id="IPR007318">
    <property type="entry name" value="Phopholipid_MeTrfase"/>
</dbReference>
<keyword evidence="7" id="KW-0808">Transferase</keyword>
<dbReference type="EMBL" id="JACHLJ010000003">
    <property type="protein sequence ID" value="MBB5772605.1"/>
    <property type="molecule type" value="Genomic_DNA"/>
</dbReference>
<evidence type="ECO:0000256" key="5">
    <source>
        <dbReference type="SAM" id="MobiDB-lite"/>
    </source>
</evidence>
<sequence length="229" mass="25148">MMPLEPSDSVSKPASPALSGSSPPDDACRSAVDIQSVQRWRKAGILVGGLLLVVCAALVTSWPLLEHPVEHLGLIAIMVCIIGRAWCSLYIGGRKKQEIISAGPYSVSRNPLYVFSFIGAFGIGAQSGSLSVGLVFGLACWVVFRIVVGREERFLSDAFGHDYQAYRERTPRFLPKLSLWRDEAEIMIRPVFFVRTVRDGFVFLLALPLFEAIEQLQRLGGFNAVVPVP</sequence>
<evidence type="ECO:0000256" key="3">
    <source>
        <dbReference type="ARBA" id="ARBA00022989"/>
    </source>
</evidence>
<dbReference type="Proteomes" id="UP000251186">
    <property type="component" value="Unassembled WGS sequence"/>
</dbReference>
<dbReference type="GO" id="GO:0012505">
    <property type="term" value="C:endomembrane system"/>
    <property type="evidence" value="ECO:0007669"/>
    <property type="project" value="UniProtKB-SubCell"/>
</dbReference>
<dbReference type="GO" id="GO:0032259">
    <property type="term" value="P:methylation"/>
    <property type="evidence" value="ECO:0007669"/>
    <property type="project" value="UniProtKB-KW"/>
</dbReference>
<proteinExistence type="predicted"/>
<accession>A0A2X1BCQ8</accession>
<feature type="transmembrane region" description="Helical" evidence="6">
    <location>
        <begin position="71"/>
        <end position="91"/>
    </location>
</feature>
<keyword evidence="2 6" id="KW-0812">Transmembrane</keyword>
<feature type="compositionally biased region" description="Low complexity" evidence="5">
    <location>
        <begin position="13"/>
        <end position="25"/>
    </location>
</feature>
<feature type="transmembrane region" description="Helical" evidence="6">
    <location>
        <begin position="112"/>
        <end position="144"/>
    </location>
</feature>
<dbReference type="AlphaFoldDB" id="A0A2X1BCQ8"/>
<evidence type="ECO:0000256" key="2">
    <source>
        <dbReference type="ARBA" id="ARBA00022692"/>
    </source>
</evidence>
<dbReference type="GeneID" id="34014282"/>
<dbReference type="PANTHER" id="PTHR12714:SF9">
    <property type="entry name" value="PROTEIN-S-ISOPRENYLCYSTEINE O-METHYLTRANSFERASE"/>
    <property type="match status" value="1"/>
</dbReference>
<dbReference type="Gene3D" id="1.20.120.1630">
    <property type="match status" value="1"/>
</dbReference>
<protein>
    <submittedName>
        <fullName evidence="7">Protein-S-isoprenylcysteine O-methyltransferase Ste14</fullName>
    </submittedName>
</protein>
<dbReference type="PANTHER" id="PTHR12714">
    <property type="entry name" value="PROTEIN-S ISOPRENYLCYSTEINE O-METHYLTRANSFERASE"/>
    <property type="match status" value="1"/>
</dbReference>
<feature type="transmembrane region" description="Helical" evidence="6">
    <location>
        <begin position="43"/>
        <end position="65"/>
    </location>
</feature>
<organism evidence="8 9">
    <name type="scientific">Brevundimonas vesicularis</name>
    <name type="common">Pseudomonas vesicularis</name>
    <dbReference type="NCBI Taxonomy" id="41276"/>
    <lineage>
        <taxon>Bacteria</taxon>
        <taxon>Pseudomonadati</taxon>
        <taxon>Pseudomonadota</taxon>
        <taxon>Alphaproteobacteria</taxon>
        <taxon>Caulobacterales</taxon>
        <taxon>Caulobacteraceae</taxon>
        <taxon>Brevundimonas</taxon>
    </lineage>
</organism>
<reference evidence="7 10" key="2">
    <citation type="submission" date="2020-08" db="EMBL/GenBank/DDBJ databases">
        <title>Functional genomics of gut bacteria from endangered species of beetles.</title>
        <authorList>
            <person name="Carlos-Shanley C."/>
        </authorList>
    </citation>
    <scope>NUCLEOTIDE SEQUENCE [LARGE SCALE GENOMIC DNA]</scope>
    <source>
        <strain evidence="7 10">S00192</strain>
    </source>
</reference>
<evidence type="ECO:0000256" key="1">
    <source>
        <dbReference type="ARBA" id="ARBA00004127"/>
    </source>
</evidence>
<feature type="region of interest" description="Disordered" evidence="5">
    <location>
        <begin position="1"/>
        <end position="27"/>
    </location>
</feature>
<dbReference type="RefSeq" id="WP_008264189.1">
    <property type="nucleotide sequence ID" value="NZ_CP022048.2"/>
</dbReference>
<keyword evidence="3 6" id="KW-1133">Transmembrane helix</keyword>
<reference evidence="8 9" key="1">
    <citation type="submission" date="2018-06" db="EMBL/GenBank/DDBJ databases">
        <authorList>
            <consortium name="Pathogen Informatics"/>
            <person name="Doyle S."/>
        </authorList>
    </citation>
    <scope>NUCLEOTIDE SEQUENCE [LARGE SCALE GENOMIC DNA]</scope>
    <source>
        <strain evidence="8 9">NCTC11166</strain>
    </source>
</reference>
<evidence type="ECO:0000313" key="10">
    <source>
        <dbReference type="Proteomes" id="UP000556201"/>
    </source>
</evidence>
<comment type="subcellular location">
    <subcellularLocation>
        <location evidence="1">Endomembrane system</location>
        <topology evidence="1">Multi-pass membrane protein</topology>
    </subcellularLocation>
</comment>
<dbReference type="Pfam" id="PF04191">
    <property type="entry name" value="PEMT"/>
    <property type="match status" value="1"/>
</dbReference>
<name>A0A2X1BCQ8_BREVE</name>
<dbReference type="Proteomes" id="UP000556201">
    <property type="component" value="Unassembled WGS sequence"/>
</dbReference>
<evidence type="ECO:0000256" key="4">
    <source>
        <dbReference type="ARBA" id="ARBA00023136"/>
    </source>
</evidence>
<evidence type="ECO:0000313" key="8">
    <source>
        <dbReference type="EMBL" id="SPU55163.1"/>
    </source>
</evidence>
<gene>
    <name evidence="7" type="ORF">HNP47_002621</name>
    <name evidence="8" type="ORF">NCTC11166_02558</name>
</gene>
<dbReference type="EMBL" id="UAQP01000014">
    <property type="protein sequence ID" value="SPU55163.1"/>
    <property type="molecule type" value="Genomic_DNA"/>
</dbReference>
<evidence type="ECO:0000313" key="9">
    <source>
        <dbReference type="Proteomes" id="UP000251186"/>
    </source>
</evidence>
<evidence type="ECO:0000256" key="6">
    <source>
        <dbReference type="SAM" id="Phobius"/>
    </source>
</evidence>